<dbReference type="Gene3D" id="2.120.10.30">
    <property type="entry name" value="TolB, C-terminal domain"/>
    <property type="match status" value="1"/>
</dbReference>
<name>A0A5C7FIL6_9BACT</name>
<evidence type="ECO:0000313" key="5">
    <source>
        <dbReference type="Proteomes" id="UP000321907"/>
    </source>
</evidence>
<dbReference type="InterPro" id="IPR006665">
    <property type="entry name" value="OmpA-like"/>
</dbReference>
<organism evidence="4 5">
    <name type="scientific">Neolewinella aurantiaca</name>
    <dbReference type="NCBI Taxonomy" id="2602767"/>
    <lineage>
        <taxon>Bacteria</taxon>
        <taxon>Pseudomonadati</taxon>
        <taxon>Bacteroidota</taxon>
        <taxon>Saprospiria</taxon>
        <taxon>Saprospirales</taxon>
        <taxon>Lewinellaceae</taxon>
        <taxon>Neolewinella</taxon>
    </lineage>
</organism>
<reference evidence="4 5" key="1">
    <citation type="submission" date="2019-08" db="EMBL/GenBank/DDBJ databases">
        <title>Lewinella sp. strain SSH13 Genome sequencing and assembly.</title>
        <authorList>
            <person name="Kim I."/>
        </authorList>
    </citation>
    <scope>NUCLEOTIDE SEQUENCE [LARGE SCALE GENOMIC DNA]</scope>
    <source>
        <strain evidence="4 5">SSH13</strain>
    </source>
</reference>
<feature type="signal peptide" evidence="2">
    <location>
        <begin position="1"/>
        <end position="18"/>
    </location>
</feature>
<dbReference type="InterPro" id="IPR011659">
    <property type="entry name" value="WD40"/>
</dbReference>
<dbReference type="InterPro" id="IPR011042">
    <property type="entry name" value="6-blade_b-propeller_TolB-like"/>
</dbReference>
<comment type="caution">
    <text evidence="4">The sequence shown here is derived from an EMBL/GenBank/DDBJ whole genome shotgun (WGS) entry which is preliminary data.</text>
</comment>
<keyword evidence="5" id="KW-1185">Reference proteome</keyword>
<dbReference type="Pfam" id="PF07676">
    <property type="entry name" value="PD40"/>
    <property type="match status" value="3"/>
</dbReference>
<sequence>MKSAFFLLLFFVATALPAQGTLLTSVVNSEIEIENCARINDREVQFGPAVYGEDLVFLTRPRVGNIDPLTRKTYFKLFRSPLGRDGMPARAKKFSVELNSNYNEGPVSFTQEDRVIFFTRTQLDDGATIEDLNGKANLGIYSAYRAEYDWAGVRALPFNGRNFSNQHPSVTPDGRRVFFSSNREGGYGGYDLYFSDFFEGRWSDAINMGPDINTEANEAFPHIHPSGRLFFSSQGHGGQGGYDIFMVDLSGRRWGSVINLPTPVNSPGDDVGITLTPDGTRAYLASDREGGMGMDDIYMLRLKQGITSLQGPEIDGETFTVYDGANSRRVSGAQVWFGEVDPSGRLPASYYSFELEQKAGEKKLVPVVKPLGLLAPSSLRTDREGSLRLELTVGKTYELRVYKDGFSPDVLRFIYTKNGPSRPLVMTLLPNNCRLVSGRIWDVKGGGIENVPIQFRPENCNAASISTSTDAAGNYEICLPMGCNFMAVAGRPGYQTGTGRLSAEQLAGSELPVFDIALQPEGNVSRRGLNTVDAVLSLPGLNFFDNTAILQENLSPDLDLIQRLLETRPDVNFLIIAHTDGVGSQAELLQMGEKRAEAVRQSLLLRGVENNRLRTVSYGNAYRLRQCTNCTTADFAANTRLEAKVIGW</sequence>
<feature type="domain" description="OmpA-like" evidence="3">
    <location>
        <begin position="531"/>
        <end position="648"/>
    </location>
</feature>
<dbReference type="SUPFAM" id="SSF82171">
    <property type="entry name" value="DPP6 N-terminal domain-like"/>
    <property type="match status" value="1"/>
</dbReference>
<evidence type="ECO:0000256" key="1">
    <source>
        <dbReference type="PROSITE-ProRule" id="PRU00473"/>
    </source>
</evidence>
<evidence type="ECO:0000259" key="3">
    <source>
        <dbReference type="PROSITE" id="PS51123"/>
    </source>
</evidence>
<dbReference type="Proteomes" id="UP000321907">
    <property type="component" value="Unassembled WGS sequence"/>
</dbReference>
<dbReference type="OrthoDB" id="1488841at2"/>
<accession>A0A5C7FIL6</accession>
<evidence type="ECO:0000313" key="4">
    <source>
        <dbReference type="EMBL" id="TXF90993.1"/>
    </source>
</evidence>
<dbReference type="InterPro" id="IPR008969">
    <property type="entry name" value="CarboxyPept-like_regulatory"/>
</dbReference>
<dbReference type="Pfam" id="PF00691">
    <property type="entry name" value="OmpA"/>
    <property type="match status" value="1"/>
</dbReference>
<evidence type="ECO:0000256" key="2">
    <source>
        <dbReference type="SAM" id="SignalP"/>
    </source>
</evidence>
<protein>
    <submittedName>
        <fullName evidence="4">OmpA family protein</fullName>
    </submittedName>
</protein>
<dbReference type="InterPro" id="IPR036737">
    <property type="entry name" value="OmpA-like_sf"/>
</dbReference>
<dbReference type="AlphaFoldDB" id="A0A5C7FIL6"/>
<dbReference type="Gene3D" id="3.30.1330.60">
    <property type="entry name" value="OmpA-like domain"/>
    <property type="match status" value="1"/>
</dbReference>
<dbReference type="RefSeq" id="WP_147929451.1">
    <property type="nucleotide sequence ID" value="NZ_VOXD01000004.1"/>
</dbReference>
<dbReference type="PROSITE" id="PS51123">
    <property type="entry name" value="OMPA_2"/>
    <property type="match status" value="1"/>
</dbReference>
<dbReference type="CDD" id="cd07185">
    <property type="entry name" value="OmpA_C-like"/>
    <property type="match status" value="1"/>
</dbReference>
<feature type="chain" id="PRO_5023129571" evidence="2">
    <location>
        <begin position="19"/>
        <end position="648"/>
    </location>
</feature>
<gene>
    <name evidence="4" type="ORF">FUA23_04105</name>
</gene>
<dbReference type="EMBL" id="VOXD01000004">
    <property type="protein sequence ID" value="TXF90993.1"/>
    <property type="molecule type" value="Genomic_DNA"/>
</dbReference>
<dbReference type="SUPFAM" id="SSF49464">
    <property type="entry name" value="Carboxypeptidase regulatory domain-like"/>
    <property type="match status" value="1"/>
</dbReference>
<dbReference type="SUPFAM" id="SSF103088">
    <property type="entry name" value="OmpA-like"/>
    <property type="match status" value="1"/>
</dbReference>
<proteinExistence type="predicted"/>
<keyword evidence="1" id="KW-0472">Membrane</keyword>
<keyword evidence="2" id="KW-0732">Signal</keyword>
<dbReference type="GO" id="GO:0016020">
    <property type="term" value="C:membrane"/>
    <property type="evidence" value="ECO:0007669"/>
    <property type="project" value="UniProtKB-UniRule"/>
</dbReference>